<name>A0A2S1RBG2_9ACTN</name>
<dbReference type="Gene3D" id="3.40.190.10">
    <property type="entry name" value="Periplasmic binding protein-like II"/>
    <property type="match status" value="1"/>
</dbReference>
<dbReference type="PANTHER" id="PTHR35936">
    <property type="entry name" value="MEMBRANE-BOUND LYTIC MUREIN TRANSGLYCOSYLASE F"/>
    <property type="match status" value="1"/>
</dbReference>
<organism evidence="4 5">
    <name type="scientific">Dietzia lutea</name>
    <dbReference type="NCBI Taxonomy" id="546160"/>
    <lineage>
        <taxon>Bacteria</taxon>
        <taxon>Bacillati</taxon>
        <taxon>Actinomycetota</taxon>
        <taxon>Actinomycetes</taxon>
        <taxon>Mycobacteriales</taxon>
        <taxon>Dietziaceae</taxon>
        <taxon>Dietzia</taxon>
    </lineage>
</organism>
<reference evidence="4 5" key="1">
    <citation type="submission" date="2016-04" db="EMBL/GenBank/DDBJ databases">
        <title>Complete genome sequence of Dietzia lutea YIM 80766T, a strain isolated from desert soil in Egypt.</title>
        <authorList>
            <person name="Zhao J."/>
            <person name="Hu B."/>
            <person name="Geng S."/>
            <person name="Nie Y."/>
            <person name="Tang Y."/>
        </authorList>
    </citation>
    <scope>NUCLEOTIDE SEQUENCE [LARGE SCALE GENOMIC DNA]</scope>
    <source>
        <strain evidence="4 5">YIM 80766</strain>
    </source>
</reference>
<dbReference type="SUPFAM" id="SSF53850">
    <property type="entry name" value="Periplasmic binding protein-like II"/>
    <property type="match status" value="1"/>
</dbReference>
<dbReference type="OrthoDB" id="6150901at2"/>
<feature type="signal peptide" evidence="2">
    <location>
        <begin position="1"/>
        <end position="29"/>
    </location>
</feature>
<dbReference type="RefSeq" id="WP_108848991.1">
    <property type="nucleotide sequence ID" value="NZ_CP015449.1"/>
</dbReference>
<evidence type="ECO:0000313" key="4">
    <source>
        <dbReference type="EMBL" id="AWH93633.1"/>
    </source>
</evidence>
<dbReference type="AlphaFoldDB" id="A0A2S1RBG2"/>
<dbReference type="EMBL" id="CP015449">
    <property type="protein sequence ID" value="AWH93633.1"/>
    <property type="molecule type" value="Genomic_DNA"/>
</dbReference>
<sequence length="160" mass="16693">MLNGSWRQKAIVGLPAILLAGCSSIPADADGALDRAQNGTLAVGVSEHPPWTFVGPDGGVTGREADLIEGFAEKIGAEIEWHIGPESVLADAIKEGELDVVIGGLTSSAPWSDKMALTRSYAAVATKDGQTDDMVMGVPLGENALMIALERHLAHEHGEI</sequence>
<keyword evidence="5" id="KW-1185">Reference proteome</keyword>
<feature type="chain" id="PRO_5015678475" evidence="2">
    <location>
        <begin position="30"/>
        <end position="160"/>
    </location>
</feature>
<dbReference type="InterPro" id="IPR001638">
    <property type="entry name" value="Solute-binding_3/MltF_N"/>
</dbReference>
<evidence type="ECO:0000259" key="3">
    <source>
        <dbReference type="Pfam" id="PF00497"/>
    </source>
</evidence>
<dbReference type="Proteomes" id="UP000244928">
    <property type="component" value="Chromosome"/>
</dbReference>
<feature type="domain" description="Solute-binding protein family 3/N-terminal" evidence="3">
    <location>
        <begin position="41"/>
        <end position="132"/>
    </location>
</feature>
<evidence type="ECO:0000256" key="1">
    <source>
        <dbReference type="ARBA" id="ARBA00022729"/>
    </source>
</evidence>
<proteinExistence type="predicted"/>
<keyword evidence="1 2" id="KW-0732">Signal</keyword>
<dbReference type="Pfam" id="PF00497">
    <property type="entry name" value="SBP_bac_3"/>
    <property type="match status" value="1"/>
</dbReference>
<protein>
    <submittedName>
        <fullName evidence="4">ABC transporter substrate-binding protein</fullName>
    </submittedName>
</protein>
<gene>
    <name evidence="4" type="ORF">A6035_00785</name>
</gene>
<accession>A0A2S1RBG2</accession>
<dbReference type="PROSITE" id="PS51257">
    <property type="entry name" value="PROKAR_LIPOPROTEIN"/>
    <property type="match status" value="1"/>
</dbReference>
<evidence type="ECO:0000256" key="2">
    <source>
        <dbReference type="SAM" id="SignalP"/>
    </source>
</evidence>
<dbReference type="KEGG" id="dlu:A6035_00785"/>
<evidence type="ECO:0000313" key="5">
    <source>
        <dbReference type="Proteomes" id="UP000244928"/>
    </source>
</evidence>